<dbReference type="InterPro" id="IPR054193">
    <property type="entry name" value="DUF6898"/>
</dbReference>
<dbReference type="EMBL" id="JAGMWN010000001">
    <property type="protein sequence ID" value="MBP5855948.1"/>
    <property type="molecule type" value="Genomic_DNA"/>
</dbReference>
<evidence type="ECO:0000259" key="2">
    <source>
        <dbReference type="Pfam" id="PF21839"/>
    </source>
</evidence>
<dbReference type="Proteomes" id="UP000672602">
    <property type="component" value="Unassembled WGS sequence"/>
</dbReference>
<dbReference type="Pfam" id="PF21839">
    <property type="entry name" value="DUF6898"/>
    <property type="match status" value="1"/>
</dbReference>
<reference evidence="3" key="1">
    <citation type="submission" date="2021-04" db="EMBL/GenBank/DDBJ databases">
        <authorList>
            <person name="Zhang D.-C."/>
        </authorList>
    </citation>
    <scope>NUCLEOTIDE SEQUENCE</scope>
    <source>
        <strain evidence="3">CGMCC 1.15697</strain>
    </source>
</reference>
<feature type="region of interest" description="Disordered" evidence="1">
    <location>
        <begin position="69"/>
        <end position="95"/>
    </location>
</feature>
<evidence type="ECO:0000313" key="4">
    <source>
        <dbReference type="Proteomes" id="UP000672602"/>
    </source>
</evidence>
<dbReference type="AlphaFoldDB" id="A0A8J7SK27"/>
<sequence>MAKHAPHADPFILPQGAIIEFVGQGGYVKVSAVDPVTFEEVSIVGDPAVAESELSRLVVRKLERMVERKHADAVARRRGRGGANRRPDPPSGWDL</sequence>
<keyword evidence="4" id="KW-1185">Reference proteome</keyword>
<organism evidence="3 4">
    <name type="scientific">Marivibrio halodurans</name>
    <dbReference type="NCBI Taxonomy" id="2039722"/>
    <lineage>
        <taxon>Bacteria</taxon>
        <taxon>Pseudomonadati</taxon>
        <taxon>Pseudomonadota</taxon>
        <taxon>Alphaproteobacteria</taxon>
        <taxon>Rhodospirillales</taxon>
        <taxon>Rhodospirillaceae</taxon>
        <taxon>Marivibrio</taxon>
    </lineage>
</organism>
<comment type="caution">
    <text evidence="3">The sequence shown here is derived from an EMBL/GenBank/DDBJ whole genome shotgun (WGS) entry which is preliminary data.</text>
</comment>
<evidence type="ECO:0000256" key="1">
    <source>
        <dbReference type="SAM" id="MobiDB-lite"/>
    </source>
</evidence>
<evidence type="ECO:0000313" key="3">
    <source>
        <dbReference type="EMBL" id="MBP5855948.1"/>
    </source>
</evidence>
<feature type="domain" description="DUF6898" evidence="2">
    <location>
        <begin position="15"/>
        <end position="69"/>
    </location>
</feature>
<proteinExistence type="predicted"/>
<name>A0A8J7SK27_9PROT</name>
<dbReference type="RefSeq" id="WP_210680510.1">
    <property type="nucleotide sequence ID" value="NZ_JAGMWN010000001.1"/>
</dbReference>
<gene>
    <name evidence="3" type="ORF">KAJ83_02940</name>
</gene>
<protein>
    <recommendedName>
        <fullName evidence="2">DUF6898 domain-containing protein</fullName>
    </recommendedName>
</protein>
<accession>A0A8J7SK27</accession>